<accession>A0A239FDW1</accession>
<feature type="signal peptide" evidence="2">
    <location>
        <begin position="1"/>
        <end position="29"/>
    </location>
</feature>
<proteinExistence type="predicted"/>
<evidence type="ECO:0000313" key="5">
    <source>
        <dbReference type="Proteomes" id="UP000198373"/>
    </source>
</evidence>
<evidence type="ECO:0000259" key="3">
    <source>
        <dbReference type="Pfam" id="PF19878"/>
    </source>
</evidence>
<organism evidence="4 5">
    <name type="scientific">Geodermatophilus pulveris</name>
    <dbReference type="NCBI Taxonomy" id="1564159"/>
    <lineage>
        <taxon>Bacteria</taxon>
        <taxon>Bacillati</taxon>
        <taxon>Actinomycetota</taxon>
        <taxon>Actinomycetes</taxon>
        <taxon>Geodermatophilales</taxon>
        <taxon>Geodermatophilaceae</taxon>
        <taxon>Geodermatophilus</taxon>
    </lineage>
</organism>
<evidence type="ECO:0000256" key="1">
    <source>
        <dbReference type="SAM" id="MobiDB-lite"/>
    </source>
</evidence>
<dbReference type="EMBL" id="FZOO01000005">
    <property type="protein sequence ID" value="SNS54493.1"/>
    <property type="molecule type" value="Genomic_DNA"/>
</dbReference>
<evidence type="ECO:0000313" key="4">
    <source>
        <dbReference type="EMBL" id="SNS54493.1"/>
    </source>
</evidence>
<feature type="region of interest" description="Disordered" evidence="1">
    <location>
        <begin position="408"/>
        <end position="439"/>
    </location>
</feature>
<feature type="domain" description="DUF6351" evidence="3">
    <location>
        <begin position="50"/>
        <end position="715"/>
    </location>
</feature>
<dbReference type="OrthoDB" id="3078806at2"/>
<reference evidence="5" key="1">
    <citation type="submission" date="2017-06" db="EMBL/GenBank/DDBJ databases">
        <authorList>
            <person name="Varghese N."/>
            <person name="Submissions S."/>
        </authorList>
    </citation>
    <scope>NUCLEOTIDE SEQUENCE [LARGE SCALE GENOMIC DNA]</scope>
    <source>
        <strain evidence="5">DSM 46839</strain>
    </source>
</reference>
<keyword evidence="2" id="KW-0732">Signal</keyword>
<evidence type="ECO:0000256" key="2">
    <source>
        <dbReference type="SAM" id="SignalP"/>
    </source>
</evidence>
<dbReference type="Pfam" id="PF19878">
    <property type="entry name" value="DUF6351"/>
    <property type="match status" value="1"/>
</dbReference>
<feature type="chain" id="PRO_5012263630" description="DUF6351 domain-containing protein" evidence="2">
    <location>
        <begin position="30"/>
        <end position="737"/>
    </location>
</feature>
<dbReference type="AlphaFoldDB" id="A0A239FDW1"/>
<protein>
    <recommendedName>
        <fullName evidence="3">DUF6351 domain-containing protein</fullName>
    </recommendedName>
</protein>
<dbReference type="RefSeq" id="WP_089305759.1">
    <property type="nucleotide sequence ID" value="NZ_FZOO01000005.1"/>
</dbReference>
<sequence>MRSPHSSRALVVAAVSAVVLPLGVSTAVAGERPPDRPGDVPAAESRELRVSVVSSRPDAVSGGDALVRVDLPPGVRPERVRVSVDGEDVSGDLRPTDGGLLGLVDGLTPGGHTIRASARGAGTGAVDVTAHPGTGPVFSGPQEEPFVCETAEFATVTGQVLGEPLDEDCSVTPRVEYVYRTTAGTFQPLADPAALPADVATTTTLEGVVTPYVVRVETGTVNRGVYEFAVLHDPGEGVDPSPFARNRAWNDRLVHTLGGGCRGGWYRQGAATGGVLVDPMLSRGFAVASNSLNVFGNNCSDLLTSETLSTTREEFIETHGVPTYTMGWGCSGGSYQAHQAVDAYPGLLDGMVVGCSFPDVGFATSQKLADARLLHHYSTVTAPAAMDEAQELAVAGFGVHAAIANQSTGAQRLDPQAEFDPSVPQEERYDPQSNPDGARATVWDHTRNAYGVDPRTGSARRPLDNVGVQYGLQALADGTIGIDQFLDLNDRIGGLDTDAGVVADRMSADPLARRAAYETGRMLDGGGLADVPIIDYRAYTDDLPVGDIHMRYHSFSTRERLIEANGDADNQVMLVEDDTLGLFSPDSPVLVSALEQMDRWILAVQATVGSGDDRHDVVVAAKPADLVEACFAPDGTKIVEEQVYRGDTRCNRLYPSFASPRIVAGGPLASDVVTCQLREPSQGDYPEMTDGQWAQLRDVFPTGVCDYTRPGVDETGRQGTWAFFDAPGEWTFHEPVA</sequence>
<gene>
    <name evidence="4" type="ORF">SAMN06893096_10520</name>
</gene>
<name>A0A239FDW1_9ACTN</name>
<keyword evidence="5" id="KW-1185">Reference proteome</keyword>
<dbReference type="Proteomes" id="UP000198373">
    <property type="component" value="Unassembled WGS sequence"/>
</dbReference>
<dbReference type="InterPro" id="IPR045556">
    <property type="entry name" value="DUF6351"/>
</dbReference>